<evidence type="ECO:0000313" key="1">
    <source>
        <dbReference type="EMBL" id="KAK7401504.1"/>
    </source>
</evidence>
<evidence type="ECO:0000313" key="2">
    <source>
        <dbReference type="Proteomes" id="UP001386955"/>
    </source>
</evidence>
<reference evidence="1 2" key="1">
    <citation type="submission" date="2024-01" db="EMBL/GenBank/DDBJ databases">
        <title>The genomes of 5 underutilized Papilionoideae crops provide insights into root nodulation and disease resistanc.</title>
        <authorList>
            <person name="Jiang F."/>
        </authorList>
    </citation>
    <scope>NUCLEOTIDE SEQUENCE [LARGE SCALE GENOMIC DNA]</scope>
    <source>
        <strain evidence="1">DUOXIRENSHENG_FW03</strain>
        <tissue evidence="1">Leaves</tissue>
    </source>
</reference>
<sequence>MDGAYSVNCKNSITITGIHWFTNASAWHQVHNSIEERQTLLQRHLQLDDLTVRRCHVHGDGNDIVSDTFRVFAIKCDLVDSRDRGVSGA</sequence>
<keyword evidence="2" id="KW-1185">Reference proteome</keyword>
<protein>
    <submittedName>
        <fullName evidence="1">Uncharacterized protein</fullName>
    </submittedName>
</protein>
<proteinExistence type="predicted"/>
<accession>A0AAN9SNQ8</accession>
<dbReference type="EMBL" id="JAYMYS010000003">
    <property type="protein sequence ID" value="KAK7401504.1"/>
    <property type="molecule type" value="Genomic_DNA"/>
</dbReference>
<organism evidence="1 2">
    <name type="scientific">Psophocarpus tetragonolobus</name>
    <name type="common">Winged bean</name>
    <name type="synonym">Dolichos tetragonolobus</name>
    <dbReference type="NCBI Taxonomy" id="3891"/>
    <lineage>
        <taxon>Eukaryota</taxon>
        <taxon>Viridiplantae</taxon>
        <taxon>Streptophyta</taxon>
        <taxon>Embryophyta</taxon>
        <taxon>Tracheophyta</taxon>
        <taxon>Spermatophyta</taxon>
        <taxon>Magnoliopsida</taxon>
        <taxon>eudicotyledons</taxon>
        <taxon>Gunneridae</taxon>
        <taxon>Pentapetalae</taxon>
        <taxon>rosids</taxon>
        <taxon>fabids</taxon>
        <taxon>Fabales</taxon>
        <taxon>Fabaceae</taxon>
        <taxon>Papilionoideae</taxon>
        <taxon>50 kb inversion clade</taxon>
        <taxon>NPAAA clade</taxon>
        <taxon>indigoferoid/millettioid clade</taxon>
        <taxon>Phaseoleae</taxon>
        <taxon>Psophocarpus</taxon>
    </lineage>
</organism>
<dbReference type="Proteomes" id="UP001386955">
    <property type="component" value="Unassembled WGS sequence"/>
</dbReference>
<dbReference type="AlphaFoldDB" id="A0AAN9SNQ8"/>
<name>A0AAN9SNQ8_PSOTE</name>
<gene>
    <name evidence="1" type="ORF">VNO78_13039</name>
</gene>
<comment type="caution">
    <text evidence="1">The sequence shown here is derived from an EMBL/GenBank/DDBJ whole genome shotgun (WGS) entry which is preliminary data.</text>
</comment>